<dbReference type="InterPro" id="IPR011051">
    <property type="entry name" value="RmlC_Cupin_sf"/>
</dbReference>
<dbReference type="GO" id="GO:0048046">
    <property type="term" value="C:apoplast"/>
    <property type="evidence" value="ECO:0007669"/>
    <property type="project" value="UniProtKB-SubCell"/>
</dbReference>
<sequence>MHPRILRGSFPEGAIRFNFPEASTNSAAGTIRSRDLNSDPFLGTLPKDGVSQNVDVYQPCTLNVLHVHPRASEIYYLINGTLEVGVQEEAPSGRFLNVNLQPGSNAVIPQGLPHYVYNNACEPANLLQFWDSSDPGNVIIYGNFVRNFPSNVIAAHTGLDPMSIAALSRSVPQPNGGIIRSEACLAACSGQSPTGSPAGRH</sequence>
<dbReference type="InterPro" id="IPR014710">
    <property type="entry name" value="RmlC-like_jellyroll"/>
</dbReference>
<proteinExistence type="inferred from homology"/>
<dbReference type="InterPro" id="IPR001929">
    <property type="entry name" value="Germin"/>
</dbReference>
<keyword evidence="12" id="KW-1185">Reference proteome</keyword>
<feature type="domain" description="Cupin type-1" evidence="10">
    <location>
        <begin position="15"/>
        <end position="165"/>
    </location>
</feature>
<dbReference type="Proteomes" id="UP001465755">
    <property type="component" value="Unassembled WGS sequence"/>
</dbReference>
<dbReference type="PANTHER" id="PTHR31238">
    <property type="entry name" value="GERMIN-LIKE PROTEIN SUBFAMILY 3 MEMBER 3"/>
    <property type="match status" value="1"/>
</dbReference>
<keyword evidence="3 9" id="KW-0052">Apoplast</keyword>
<evidence type="ECO:0000259" key="10">
    <source>
        <dbReference type="SMART" id="SM00835"/>
    </source>
</evidence>
<feature type="binding site" evidence="8">
    <location>
        <position position="73"/>
    </location>
    <ligand>
        <name>Mn(2+)</name>
        <dbReference type="ChEBI" id="CHEBI:29035"/>
    </ligand>
</feature>
<feature type="binding site" evidence="8">
    <location>
        <position position="114"/>
    </location>
    <ligand>
        <name>Mn(2+)</name>
        <dbReference type="ChEBI" id="CHEBI:29035"/>
    </ligand>
</feature>
<evidence type="ECO:0000256" key="2">
    <source>
        <dbReference type="ARBA" id="ARBA00007456"/>
    </source>
</evidence>
<comment type="caution">
    <text evidence="11">The sequence shown here is derived from an EMBL/GenBank/DDBJ whole genome shotgun (WGS) entry which is preliminary data.</text>
</comment>
<feature type="binding site" evidence="7">
    <location>
        <position position="73"/>
    </location>
    <ligand>
        <name>oxalate</name>
        <dbReference type="ChEBI" id="CHEBI:30623"/>
    </ligand>
</feature>
<name>A0AAW1P3P1_9CHLO</name>
<evidence type="ECO:0000256" key="7">
    <source>
        <dbReference type="PIRSR" id="PIRSR601929-1"/>
    </source>
</evidence>
<feature type="binding site" evidence="7">
    <location>
        <position position="53"/>
    </location>
    <ligand>
        <name>oxalate</name>
        <dbReference type="ChEBI" id="CHEBI:30623"/>
    </ligand>
</feature>
<evidence type="ECO:0000256" key="4">
    <source>
        <dbReference type="ARBA" id="ARBA00022525"/>
    </source>
</evidence>
<comment type="similarity">
    <text evidence="2 9">Belongs to the germin family.</text>
</comment>
<comment type="subcellular location">
    <subcellularLocation>
        <location evidence="1 9">Secreted</location>
        <location evidence="1 9">Extracellular space</location>
        <location evidence="1 9">Apoplast</location>
    </subcellularLocation>
</comment>
<evidence type="ECO:0000256" key="8">
    <source>
        <dbReference type="PIRSR" id="PIRSR601929-2"/>
    </source>
</evidence>
<evidence type="ECO:0000256" key="1">
    <source>
        <dbReference type="ARBA" id="ARBA00004271"/>
    </source>
</evidence>
<evidence type="ECO:0000256" key="3">
    <source>
        <dbReference type="ARBA" id="ARBA00022523"/>
    </source>
</evidence>
<feature type="binding site" evidence="7">
    <location>
        <position position="68"/>
    </location>
    <ligand>
        <name>oxalate</name>
        <dbReference type="ChEBI" id="CHEBI:30623"/>
    </ligand>
</feature>
<evidence type="ECO:0000313" key="11">
    <source>
        <dbReference type="EMBL" id="KAK9803531.1"/>
    </source>
</evidence>
<dbReference type="SMART" id="SM00835">
    <property type="entry name" value="Cupin_1"/>
    <property type="match status" value="1"/>
</dbReference>
<keyword evidence="4 9" id="KW-0964">Secreted</keyword>
<dbReference type="GO" id="GO:0030145">
    <property type="term" value="F:manganese ion binding"/>
    <property type="evidence" value="ECO:0007669"/>
    <property type="project" value="UniProtKB-UniRule"/>
</dbReference>
<protein>
    <recommendedName>
        <fullName evidence="9">Germin-like protein</fullName>
    </recommendedName>
</protein>
<dbReference type="EMBL" id="JALJOQ010000058">
    <property type="protein sequence ID" value="KAK9803531.1"/>
    <property type="molecule type" value="Genomic_DNA"/>
</dbReference>
<organism evidence="11 12">
    <name type="scientific">Symbiochloris irregularis</name>
    <dbReference type="NCBI Taxonomy" id="706552"/>
    <lineage>
        <taxon>Eukaryota</taxon>
        <taxon>Viridiplantae</taxon>
        <taxon>Chlorophyta</taxon>
        <taxon>core chlorophytes</taxon>
        <taxon>Trebouxiophyceae</taxon>
        <taxon>Trebouxiales</taxon>
        <taxon>Trebouxiaceae</taxon>
        <taxon>Symbiochloris</taxon>
    </lineage>
</organism>
<gene>
    <name evidence="11" type="ORF">WJX73_004569</name>
</gene>
<dbReference type="PRINTS" id="PR00325">
    <property type="entry name" value="GERMIN"/>
</dbReference>
<dbReference type="AlphaFoldDB" id="A0AAW1P3P1"/>
<accession>A0AAW1P3P1</accession>
<evidence type="ECO:0000256" key="9">
    <source>
        <dbReference type="RuleBase" id="RU366015"/>
    </source>
</evidence>
<evidence type="ECO:0000256" key="5">
    <source>
        <dbReference type="ARBA" id="ARBA00022723"/>
    </source>
</evidence>
<reference evidence="11 12" key="1">
    <citation type="journal article" date="2024" name="Nat. Commun.">
        <title>Phylogenomics reveals the evolutionary origins of lichenization in chlorophyte algae.</title>
        <authorList>
            <person name="Puginier C."/>
            <person name="Libourel C."/>
            <person name="Otte J."/>
            <person name="Skaloud P."/>
            <person name="Haon M."/>
            <person name="Grisel S."/>
            <person name="Petersen M."/>
            <person name="Berrin J.G."/>
            <person name="Delaux P.M."/>
            <person name="Dal Grande F."/>
            <person name="Keller J."/>
        </authorList>
    </citation>
    <scope>NUCLEOTIDE SEQUENCE [LARGE SCALE GENOMIC DNA]</scope>
    <source>
        <strain evidence="11 12">SAG 2036</strain>
    </source>
</reference>
<feature type="binding site" evidence="8">
    <location>
        <position position="66"/>
    </location>
    <ligand>
        <name>Mn(2+)</name>
        <dbReference type="ChEBI" id="CHEBI:29035"/>
    </ligand>
</feature>
<feature type="binding site" evidence="8">
    <location>
        <position position="68"/>
    </location>
    <ligand>
        <name>Mn(2+)</name>
        <dbReference type="ChEBI" id="CHEBI:29035"/>
    </ligand>
</feature>
<evidence type="ECO:0000256" key="6">
    <source>
        <dbReference type="ARBA" id="ARBA00023211"/>
    </source>
</evidence>
<feature type="binding site" evidence="7">
    <location>
        <position position="63"/>
    </location>
    <ligand>
        <name>oxalate</name>
        <dbReference type="ChEBI" id="CHEBI:30623"/>
    </ligand>
</feature>
<dbReference type="InterPro" id="IPR006045">
    <property type="entry name" value="Cupin_1"/>
</dbReference>
<dbReference type="Pfam" id="PF00190">
    <property type="entry name" value="Cupin_1"/>
    <property type="match status" value="1"/>
</dbReference>
<dbReference type="Gene3D" id="2.60.120.10">
    <property type="entry name" value="Jelly Rolls"/>
    <property type="match status" value="1"/>
</dbReference>
<keyword evidence="5 7" id="KW-0479">Metal-binding</keyword>
<evidence type="ECO:0000313" key="12">
    <source>
        <dbReference type="Proteomes" id="UP001465755"/>
    </source>
</evidence>
<dbReference type="SUPFAM" id="SSF51182">
    <property type="entry name" value="RmlC-like cupins"/>
    <property type="match status" value="1"/>
</dbReference>
<keyword evidence="6 7" id="KW-0464">Manganese</keyword>